<comment type="caution">
    <text evidence="2">The sequence shown here is derived from an EMBL/GenBank/DDBJ whole genome shotgun (WGS) entry which is preliminary data.</text>
</comment>
<evidence type="ECO:0000313" key="2">
    <source>
        <dbReference type="EMBL" id="KFX42579.1"/>
    </source>
</evidence>
<feature type="compositionally biased region" description="Polar residues" evidence="1">
    <location>
        <begin position="61"/>
        <end position="77"/>
    </location>
</feature>
<evidence type="ECO:0000256" key="1">
    <source>
        <dbReference type="SAM" id="MobiDB-lite"/>
    </source>
</evidence>
<proteinExistence type="predicted"/>
<reference evidence="2" key="2">
    <citation type="journal article" date="2014" name="PLoS Genet.">
        <title>Signature gene expression reveals novel clues to the molecular mechanisms of dimorphic transition in Penicillium marneffei.</title>
        <authorList>
            <person name="Yang E."/>
            <person name="Wang G."/>
            <person name="Cai J."/>
            <person name="Woo P.C."/>
            <person name="Lau S.K."/>
            <person name="Yuen K.-Y."/>
            <person name="Chow W.-N."/>
            <person name="Lin X."/>
        </authorList>
    </citation>
    <scope>NUCLEOTIDE SEQUENCE</scope>
    <source>
        <strain evidence="2">PM1</strain>
    </source>
</reference>
<feature type="region of interest" description="Disordered" evidence="1">
    <location>
        <begin position="57"/>
        <end position="88"/>
    </location>
</feature>
<accession>A0A093UXZ2</accession>
<name>A0A093UXZ2_TALMA</name>
<dbReference type="AlphaFoldDB" id="A0A093UXZ2"/>
<dbReference type="EMBL" id="JPOX01000043">
    <property type="protein sequence ID" value="KFX42579.1"/>
    <property type="molecule type" value="Genomic_DNA"/>
</dbReference>
<reference key="1">
    <citation type="journal article" date="2014" name="PLoS Genet.">
        <title>Signature Gene Expression Reveals Novel Clues to the Molecular Mechanisms of Dimorphic Transition in Penicillium marneffei.</title>
        <authorList>
            <person name="Yang E."/>
            <person name="Wang G."/>
            <person name="Cai J."/>
            <person name="Woo P.C."/>
            <person name="Lau S.K."/>
            <person name="Yuen K.-Y."/>
            <person name="Chow W.-N."/>
            <person name="Lin X."/>
        </authorList>
    </citation>
    <scope>NUCLEOTIDE SEQUENCE [LARGE SCALE GENOMIC DNA]</scope>
    <source>
        <strain>PM1</strain>
    </source>
</reference>
<organism evidence="2">
    <name type="scientific">Talaromyces marneffei PM1</name>
    <dbReference type="NCBI Taxonomy" id="1077442"/>
    <lineage>
        <taxon>Eukaryota</taxon>
        <taxon>Fungi</taxon>
        <taxon>Dikarya</taxon>
        <taxon>Ascomycota</taxon>
        <taxon>Pezizomycotina</taxon>
        <taxon>Eurotiomycetes</taxon>
        <taxon>Eurotiomycetidae</taxon>
        <taxon>Eurotiales</taxon>
        <taxon>Trichocomaceae</taxon>
        <taxon>Talaromyces</taxon>
        <taxon>Talaromyces sect. Talaromyces</taxon>
    </lineage>
</organism>
<gene>
    <name evidence="2" type="ORF">GQ26_0430610</name>
</gene>
<sequence length="108" mass="12227">MTEEERVFLPSKISEKWGEIQVDIFKEIAEGLSKGTSLTAVNGDSCRVQYFLDDISHLNRPGTSQPPQSIPRNNNQMPRAFGSDHINRPGFQLHRQQSLLNSVEALFE</sequence>
<protein>
    <submittedName>
        <fullName evidence="2">Uncharacterized protein</fullName>
    </submittedName>
</protein>